<keyword evidence="4" id="KW-1185">Reference proteome</keyword>
<evidence type="ECO:0000313" key="4">
    <source>
        <dbReference type="Proteomes" id="UP000238314"/>
    </source>
</evidence>
<dbReference type="Proteomes" id="UP000186246">
    <property type="component" value="Unassembled WGS sequence"/>
</dbReference>
<dbReference type="EMBL" id="MUGO01000014">
    <property type="protein sequence ID" value="PQA92758.1"/>
    <property type="molecule type" value="Genomic_DNA"/>
</dbReference>
<dbReference type="AlphaFoldDB" id="A0A1N7P132"/>
<dbReference type="RefSeq" id="WP_076452601.1">
    <property type="nucleotide sequence ID" value="NZ_FTOJ01000010.1"/>
</dbReference>
<dbReference type="EMBL" id="FTOJ01000010">
    <property type="protein sequence ID" value="SIT04271.1"/>
    <property type="molecule type" value="Genomic_DNA"/>
</dbReference>
<reference evidence="3" key="3">
    <citation type="submission" date="2017-01" db="EMBL/GenBank/DDBJ databases">
        <authorList>
            <person name="Varghese N."/>
            <person name="Submissions S."/>
        </authorList>
    </citation>
    <scope>NUCLEOTIDE SEQUENCE [LARGE SCALE GENOMIC DNA]</scope>
    <source>
        <strain evidence="3">DSM 21068</strain>
    </source>
</reference>
<evidence type="ECO:0000313" key="1">
    <source>
        <dbReference type="EMBL" id="PQA92758.1"/>
    </source>
</evidence>
<dbReference type="Proteomes" id="UP000238314">
    <property type="component" value="Unassembled WGS sequence"/>
</dbReference>
<protein>
    <submittedName>
        <fullName evidence="2">Uncharacterized protein</fullName>
    </submittedName>
</protein>
<gene>
    <name evidence="1" type="ORF">B0A70_10255</name>
    <name evidence="2" type="ORF">SAMN05421796_11058</name>
</gene>
<dbReference type="STRING" id="551459.SAMN05421796_11058"/>
<evidence type="ECO:0000313" key="3">
    <source>
        <dbReference type="Proteomes" id="UP000186246"/>
    </source>
</evidence>
<name>A0A1N7P132_9FLAO</name>
<accession>A0A1N7P132</accession>
<evidence type="ECO:0000313" key="2">
    <source>
        <dbReference type="EMBL" id="SIT04271.1"/>
    </source>
</evidence>
<organism evidence="2 3">
    <name type="scientific">Chryseobacterium piscicola</name>
    <dbReference type="NCBI Taxonomy" id="551459"/>
    <lineage>
        <taxon>Bacteria</taxon>
        <taxon>Pseudomonadati</taxon>
        <taxon>Bacteroidota</taxon>
        <taxon>Flavobacteriia</taxon>
        <taxon>Flavobacteriales</taxon>
        <taxon>Weeksellaceae</taxon>
        <taxon>Chryseobacterium group</taxon>
        <taxon>Chryseobacterium</taxon>
    </lineage>
</organism>
<proteinExistence type="predicted"/>
<sequence>MQGVNIENIKDLKFSSENIDRLKEIYKFPDSGFNTIIDSIDKLFCCYIEVCINSGENITIDGIDVQYFRDIKIVLEVLQQTFESSTLKN</sequence>
<reference evidence="1 4" key="1">
    <citation type="submission" date="2016-11" db="EMBL/GenBank/DDBJ databases">
        <title>Whole genomes of Flavobacteriaceae.</title>
        <authorList>
            <person name="Stine C."/>
            <person name="Li C."/>
            <person name="Tadesse D."/>
        </authorList>
    </citation>
    <scope>NUCLEOTIDE SEQUENCE [LARGE SCALE GENOMIC DNA]</scope>
    <source>
        <strain evidence="1 4">DSM 21068</strain>
    </source>
</reference>
<reference evidence="2" key="2">
    <citation type="submission" date="2017-01" db="EMBL/GenBank/DDBJ databases">
        <authorList>
            <person name="Mah S.A."/>
            <person name="Swanson W.J."/>
            <person name="Moy G.W."/>
            <person name="Vacquier V.D."/>
        </authorList>
    </citation>
    <scope>NUCLEOTIDE SEQUENCE [LARGE SCALE GENOMIC DNA]</scope>
    <source>
        <strain evidence="2">DSM 21068</strain>
    </source>
</reference>